<evidence type="ECO:0000313" key="3">
    <source>
        <dbReference type="Proteomes" id="UP001152561"/>
    </source>
</evidence>
<evidence type="ECO:0000313" key="2">
    <source>
        <dbReference type="EMBL" id="KAJ8562757.1"/>
    </source>
</evidence>
<comment type="caution">
    <text evidence="2">The sequence shown here is derived from an EMBL/GenBank/DDBJ whole genome shotgun (WGS) entry which is preliminary data.</text>
</comment>
<reference evidence="3" key="1">
    <citation type="journal article" date="2023" name="Proc. Natl. Acad. Sci. U.S.A.">
        <title>Genomic and structural basis for evolution of tropane alkaloid biosynthesis.</title>
        <authorList>
            <person name="Wanga Y.-J."/>
            <person name="Taina T."/>
            <person name="Yua J.-Y."/>
            <person name="Lia J."/>
            <person name="Xua B."/>
            <person name="Chenc J."/>
            <person name="D'Auriad J.C."/>
            <person name="Huanga J.-P."/>
            <person name="Huanga S.-X."/>
        </authorList>
    </citation>
    <scope>NUCLEOTIDE SEQUENCE [LARGE SCALE GENOMIC DNA]</scope>
    <source>
        <strain evidence="3">cv. KIB-2019</strain>
    </source>
</reference>
<dbReference type="AlphaFoldDB" id="A0A9Q1RLH5"/>
<dbReference type="Proteomes" id="UP001152561">
    <property type="component" value="Unassembled WGS sequence"/>
</dbReference>
<feature type="region of interest" description="Disordered" evidence="1">
    <location>
        <begin position="1"/>
        <end position="44"/>
    </location>
</feature>
<proteinExistence type="predicted"/>
<evidence type="ECO:0000256" key="1">
    <source>
        <dbReference type="SAM" id="MobiDB-lite"/>
    </source>
</evidence>
<name>A0A9Q1RLH5_9SOLA</name>
<gene>
    <name evidence="2" type="ORF">K7X08_031209</name>
</gene>
<dbReference type="OrthoDB" id="1306045at2759"/>
<dbReference type="EMBL" id="JAJAGQ010000005">
    <property type="protein sequence ID" value="KAJ8562757.1"/>
    <property type="molecule type" value="Genomic_DNA"/>
</dbReference>
<organism evidence="2 3">
    <name type="scientific">Anisodus acutangulus</name>
    <dbReference type="NCBI Taxonomy" id="402998"/>
    <lineage>
        <taxon>Eukaryota</taxon>
        <taxon>Viridiplantae</taxon>
        <taxon>Streptophyta</taxon>
        <taxon>Embryophyta</taxon>
        <taxon>Tracheophyta</taxon>
        <taxon>Spermatophyta</taxon>
        <taxon>Magnoliopsida</taxon>
        <taxon>eudicotyledons</taxon>
        <taxon>Gunneridae</taxon>
        <taxon>Pentapetalae</taxon>
        <taxon>asterids</taxon>
        <taxon>lamiids</taxon>
        <taxon>Solanales</taxon>
        <taxon>Solanaceae</taxon>
        <taxon>Solanoideae</taxon>
        <taxon>Hyoscyameae</taxon>
        <taxon>Anisodus</taxon>
    </lineage>
</organism>
<accession>A0A9Q1RLH5</accession>
<protein>
    <submittedName>
        <fullName evidence="2">Uncharacterized protein</fullName>
    </submittedName>
</protein>
<sequence length="213" mass="23954">MRPLNNKQLIGGKETPESSGEQSSEEEDRTMTGDMGGNQSLEKVGGKESVVRDCGVERDGVAQIQTVSPLIDFNINRSLCGIGEGDSYANDLGREVDTPRVTKTTGVSISKLSCCCECEKCFHKFDVLFGEIKSLSSKLEEQQPKRNIFPSYTRRSLYTPELRRRLVMNTKTKNARTKNKLKVNLYKPLAVVIEVFKAFISKKVEERKMYLSD</sequence>
<keyword evidence="3" id="KW-1185">Reference proteome</keyword>